<gene>
    <name evidence="2" type="ORF">HMPREF9140_01027</name>
</gene>
<evidence type="ECO:0000313" key="2">
    <source>
        <dbReference type="EMBL" id="EHO71159.1"/>
    </source>
</evidence>
<protein>
    <recommendedName>
        <fullName evidence="4">Secretion system C-terminal sorting domain-containing protein</fullName>
    </recommendedName>
</protein>
<dbReference type="EMBL" id="AGWK01000029">
    <property type="protein sequence ID" value="EHO71159.1"/>
    <property type="molecule type" value="Genomic_DNA"/>
</dbReference>
<name>H1Q289_9BACT</name>
<accession>H1Q289</accession>
<dbReference type="Proteomes" id="UP000016023">
    <property type="component" value="Unassembled WGS sequence"/>
</dbReference>
<comment type="caution">
    <text evidence="2">The sequence shown here is derived from an EMBL/GenBank/DDBJ whole genome shotgun (WGS) entry which is preliminary data.</text>
</comment>
<feature type="chain" id="PRO_5003552602" description="Secretion system C-terminal sorting domain-containing protein" evidence="1">
    <location>
        <begin position="22"/>
        <end position="594"/>
    </location>
</feature>
<organism evidence="2 3">
    <name type="scientific">Prevotella micans F0438</name>
    <dbReference type="NCBI Taxonomy" id="883158"/>
    <lineage>
        <taxon>Bacteria</taxon>
        <taxon>Pseudomonadati</taxon>
        <taxon>Bacteroidota</taxon>
        <taxon>Bacteroidia</taxon>
        <taxon>Bacteroidales</taxon>
        <taxon>Prevotellaceae</taxon>
        <taxon>Prevotella</taxon>
    </lineage>
</organism>
<dbReference type="RefSeq" id="WP_006952247.1">
    <property type="nucleotide sequence ID" value="NZ_JH594522.1"/>
</dbReference>
<dbReference type="STRING" id="883158.HMPREF9140_01027"/>
<dbReference type="HOGENOM" id="CLU_027865_0_0_10"/>
<dbReference type="InterPro" id="IPR013783">
    <property type="entry name" value="Ig-like_fold"/>
</dbReference>
<dbReference type="Pfam" id="PF11551">
    <property type="entry name" value="Omp28"/>
    <property type="match status" value="1"/>
</dbReference>
<sequence>MKKISFILMLLFSLVAMQMQAATTHCFWGYCNSKVSGEFGSKTKAKGAIYIPADIAQLYKGKTISFVKVGLAAMANSVNVFITKDLNGTSITTKKAGMLYNGWNEVKLSSPYTIDGEAFYIGYSYEGDNASMGRSDMYSENGCWADLGDGWKNYATEKEYKALALTIQAKISGENMPKDLWIYSNRDFIVKKGAPCKLPFGIMNMSPRVARNLQVGYSIDGGAETVADFKTTMGANTEKEFSFDHPGFNESKTHTIKFRLISVDGAADSYSGNDTVTSKIKVMDAVPRQRFVVEEGTGTWCGWCPMGIVALDQLSKKYPETFIGIAVHKSDPLQTTSYNSMSFSGYPKCYINRNLDYPTQPEASGLEASHNKAVAIAPNVGVEVKAEFTDASKKKINAKALTTFFTAQNGLKYRISFVLVENGIKGYTQANYFAGGGQGNMGGFESLPSYASIDMDHVARMNYSYEGFKESVPTSVQADETTEYAAVLNVPASIQHADSLHLVALLINSKGLIENAAQVKVLPDPVTGITDNAKLLAPEIIFADGRFELQGFNGTMTVYNSNGQIVPNGSLPRGIYVVKVVAENTSFVRKMFVK</sequence>
<evidence type="ECO:0000313" key="3">
    <source>
        <dbReference type="Proteomes" id="UP000016023"/>
    </source>
</evidence>
<evidence type="ECO:0008006" key="4">
    <source>
        <dbReference type="Google" id="ProtNLM"/>
    </source>
</evidence>
<keyword evidence="3" id="KW-1185">Reference proteome</keyword>
<reference evidence="2 3" key="1">
    <citation type="submission" date="2011-12" db="EMBL/GenBank/DDBJ databases">
        <title>The Genome Sequence of Prevotella micans F0438.</title>
        <authorList>
            <consortium name="The Broad Institute Genome Sequencing Platform"/>
            <person name="Earl A."/>
            <person name="Ward D."/>
            <person name="Feldgarden M."/>
            <person name="Gevers D."/>
            <person name="Izard J."/>
            <person name="Baranova O.V."/>
            <person name="Blanton J.M."/>
            <person name="Wade W.G."/>
            <person name="Dewhirst F.E."/>
            <person name="Young S.K."/>
            <person name="Zeng Q."/>
            <person name="Gargeya S."/>
            <person name="Fitzgerald M."/>
            <person name="Haas B."/>
            <person name="Abouelleil A."/>
            <person name="Alvarado L."/>
            <person name="Arachchi H.M."/>
            <person name="Berlin A."/>
            <person name="Chapman S.B."/>
            <person name="Gearin G."/>
            <person name="Goldberg J."/>
            <person name="Griggs A."/>
            <person name="Gujja S."/>
            <person name="Hansen M."/>
            <person name="Heiman D."/>
            <person name="Howarth C."/>
            <person name="Larimer J."/>
            <person name="Lui A."/>
            <person name="MacDonald P.J.P."/>
            <person name="McCowen C."/>
            <person name="Montmayeur A."/>
            <person name="Murphy C."/>
            <person name="Neiman D."/>
            <person name="Pearson M."/>
            <person name="Priest M."/>
            <person name="Roberts A."/>
            <person name="Saif S."/>
            <person name="Shea T."/>
            <person name="Sisk P."/>
            <person name="Stolte C."/>
            <person name="Sykes S."/>
            <person name="Wortman J."/>
            <person name="Nusbaum C."/>
            <person name="Birren B."/>
        </authorList>
    </citation>
    <scope>NUCLEOTIDE SEQUENCE [LARGE SCALE GENOMIC DNA]</scope>
    <source>
        <strain evidence="2 3">F0438</strain>
    </source>
</reference>
<dbReference type="AlphaFoldDB" id="H1Q289"/>
<dbReference type="PATRIC" id="fig|883158.3.peg.1036"/>
<dbReference type="InterPro" id="IPR021615">
    <property type="entry name" value="Omp28"/>
</dbReference>
<evidence type="ECO:0000256" key="1">
    <source>
        <dbReference type="SAM" id="SignalP"/>
    </source>
</evidence>
<proteinExistence type="predicted"/>
<dbReference type="eggNOG" id="COG0526">
    <property type="taxonomic scope" value="Bacteria"/>
</dbReference>
<dbReference type="Gene3D" id="2.60.40.10">
    <property type="entry name" value="Immunoglobulins"/>
    <property type="match status" value="1"/>
</dbReference>
<keyword evidence="1" id="KW-0732">Signal</keyword>
<feature type="signal peptide" evidence="1">
    <location>
        <begin position="1"/>
        <end position="21"/>
    </location>
</feature>